<dbReference type="Proteomes" id="UP000006039">
    <property type="component" value="Unassembled WGS sequence"/>
</dbReference>
<evidence type="ECO:0000313" key="3">
    <source>
        <dbReference type="Proteomes" id="UP000006039"/>
    </source>
</evidence>
<reference evidence="2" key="4">
    <citation type="journal article" date="2015" name="G3 (Bethesda)">
        <title>Genome sequences of three phytopathogenic species of the Magnaporthaceae family of fungi.</title>
        <authorList>
            <person name="Okagaki L.H."/>
            <person name="Nunes C.C."/>
            <person name="Sailsbery J."/>
            <person name="Clay B."/>
            <person name="Brown D."/>
            <person name="John T."/>
            <person name="Oh Y."/>
            <person name="Young N."/>
            <person name="Fitzgerald M."/>
            <person name="Haas B.J."/>
            <person name="Zeng Q."/>
            <person name="Young S."/>
            <person name="Adiconis X."/>
            <person name="Fan L."/>
            <person name="Levin J.Z."/>
            <person name="Mitchell T.K."/>
            <person name="Okubara P.A."/>
            <person name="Farman M.L."/>
            <person name="Kohn L.M."/>
            <person name="Birren B."/>
            <person name="Ma L.-J."/>
            <person name="Dean R.A."/>
        </authorList>
    </citation>
    <scope>NUCLEOTIDE SEQUENCE</scope>
    <source>
        <strain evidence="2">R3-111a-1</strain>
    </source>
</reference>
<keyword evidence="3" id="KW-1185">Reference proteome</keyword>
<dbReference type="EMBL" id="GL385405">
    <property type="protein sequence ID" value="EJT69189.1"/>
    <property type="molecule type" value="Genomic_DNA"/>
</dbReference>
<dbReference type="VEuPathDB" id="FungiDB:GGTG_13298"/>
<dbReference type="EnsemblFungi" id="EJT69189">
    <property type="protein sequence ID" value="EJT69189"/>
    <property type="gene ID" value="GGTG_13298"/>
</dbReference>
<reference evidence="2" key="5">
    <citation type="submission" date="2018-04" db="UniProtKB">
        <authorList>
            <consortium name="EnsemblFungi"/>
        </authorList>
    </citation>
    <scope>IDENTIFICATION</scope>
    <source>
        <strain evidence="2">R3-111a-1</strain>
    </source>
</reference>
<proteinExistence type="predicted"/>
<dbReference type="RefSeq" id="XP_009229468.1">
    <property type="nucleotide sequence ID" value="XM_009231204.1"/>
</dbReference>
<dbReference type="GeneID" id="20353756"/>
<organism evidence="1">
    <name type="scientific">Gaeumannomyces tritici (strain R3-111a-1)</name>
    <name type="common">Wheat and barley take-all root rot fungus</name>
    <name type="synonym">Gaeumannomyces graminis var. tritici</name>
    <dbReference type="NCBI Taxonomy" id="644352"/>
    <lineage>
        <taxon>Eukaryota</taxon>
        <taxon>Fungi</taxon>
        <taxon>Dikarya</taxon>
        <taxon>Ascomycota</taxon>
        <taxon>Pezizomycotina</taxon>
        <taxon>Sordariomycetes</taxon>
        <taxon>Sordariomycetidae</taxon>
        <taxon>Magnaporthales</taxon>
        <taxon>Magnaporthaceae</taxon>
        <taxon>Gaeumannomyces</taxon>
    </lineage>
</organism>
<gene>
    <name evidence="2" type="primary">20353756</name>
    <name evidence="1" type="ORF">GGTG_13298</name>
</gene>
<reference evidence="3" key="1">
    <citation type="submission" date="2010-07" db="EMBL/GenBank/DDBJ databases">
        <title>The genome sequence of Gaeumannomyces graminis var. tritici strain R3-111a-1.</title>
        <authorList>
            <consortium name="The Broad Institute Genome Sequencing Platform"/>
            <person name="Ma L.-J."/>
            <person name="Dead R."/>
            <person name="Young S."/>
            <person name="Zeng Q."/>
            <person name="Koehrsen M."/>
            <person name="Alvarado L."/>
            <person name="Berlin A."/>
            <person name="Chapman S.B."/>
            <person name="Chen Z."/>
            <person name="Freedman E."/>
            <person name="Gellesch M."/>
            <person name="Goldberg J."/>
            <person name="Griggs A."/>
            <person name="Gujja S."/>
            <person name="Heilman E.R."/>
            <person name="Heiman D."/>
            <person name="Hepburn T."/>
            <person name="Howarth C."/>
            <person name="Jen D."/>
            <person name="Larson L."/>
            <person name="Mehta T."/>
            <person name="Neiman D."/>
            <person name="Pearson M."/>
            <person name="Roberts A."/>
            <person name="Saif S."/>
            <person name="Shea T."/>
            <person name="Shenoy N."/>
            <person name="Sisk P."/>
            <person name="Stolte C."/>
            <person name="Sykes S."/>
            <person name="Walk T."/>
            <person name="White J."/>
            <person name="Yandava C."/>
            <person name="Haas B."/>
            <person name="Nusbaum C."/>
            <person name="Birren B."/>
        </authorList>
    </citation>
    <scope>NUCLEOTIDE SEQUENCE [LARGE SCALE GENOMIC DNA]</scope>
    <source>
        <strain evidence="3">R3-111a-1</strain>
    </source>
</reference>
<reference evidence="1" key="3">
    <citation type="submission" date="2010-09" db="EMBL/GenBank/DDBJ databases">
        <title>Annotation of Gaeumannomyces graminis var. tritici R3-111a-1.</title>
        <authorList>
            <consortium name="The Broad Institute Genome Sequencing Platform"/>
            <person name="Ma L.-J."/>
            <person name="Dead R."/>
            <person name="Young S.K."/>
            <person name="Zeng Q."/>
            <person name="Gargeya S."/>
            <person name="Fitzgerald M."/>
            <person name="Haas B."/>
            <person name="Abouelleil A."/>
            <person name="Alvarado L."/>
            <person name="Arachchi H.M."/>
            <person name="Berlin A."/>
            <person name="Brown A."/>
            <person name="Chapman S.B."/>
            <person name="Chen Z."/>
            <person name="Dunbar C."/>
            <person name="Freedman E."/>
            <person name="Gearin G."/>
            <person name="Gellesch M."/>
            <person name="Goldberg J."/>
            <person name="Griggs A."/>
            <person name="Gujja S."/>
            <person name="Heiman D."/>
            <person name="Howarth C."/>
            <person name="Larson L."/>
            <person name="Lui A."/>
            <person name="MacDonald P.J.P."/>
            <person name="Mehta T."/>
            <person name="Montmayeur A."/>
            <person name="Murphy C."/>
            <person name="Neiman D."/>
            <person name="Pearson M."/>
            <person name="Priest M."/>
            <person name="Roberts A."/>
            <person name="Saif S."/>
            <person name="Shea T."/>
            <person name="Shenoy N."/>
            <person name="Sisk P."/>
            <person name="Stolte C."/>
            <person name="Sykes S."/>
            <person name="Yandava C."/>
            <person name="Wortman J."/>
            <person name="Nusbaum C."/>
            <person name="Birren B."/>
        </authorList>
    </citation>
    <scope>NUCLEOTIDE SEQUENCE</scope>
    <source>
        <strain evidence="1">R3-111a-1</strain>
    </source>
</reference>
<dbReference type="AlphaFoldDB" id="J3PIH0"/>
<sequence>MRGLGLCEEEFATFAKDTFFRGERRSAAISEDRRWRAERMLQLVCPPRENAHWRVPPLVDPGPAAAQRMAEDWSWDGFKPRYRFQIQNCTFVKDWITCPYFTIEFKRPGPSDDVAVAQVVAAGSIALYNRHRLREEALSVSKAGWKPEDTIALRHYALTFVGPKFVFWILQPLVGPSGAWKCCKTTRLCGADCTDEFGVREMLTWTNEIHR</sequence>
<name>J3PIH0_GAET3</name>
<dbReference type="OrthoDB" id="5426911at2759"/>
<dbReference type="eggNOG" id="ENOG502SQRC">
    <property type="taxonomic scope" value="Eukaryota"/>
</dbReference>
<evidence type="ECO:0000313" key="1">
    <source>
        <dbReference type="EMBL" id="EJT69189.1"/>
    </source>
</evidence>
<accession>J3PIH0</accession>
<dbReference type="HOGENOM" id="CLU_1304925_0_0_1"/>
<evidence type="ECO:0000313" key="2">
    <source>
        <dbReference type="EnsemblFungi" id="EJT69189"/>
    </source>
</evidence>
<reference evidence="1" key="2">
    <citation type="submission" date="2010-07" db="EMBL/GenBank/DDBJ databases">
        <authorList>
            <consortium name="The Broad Institute Genome Sequencing Platform"/>
            <consortium name="Broad Institute Genome Sequencing Center for Infectious Disease"/>
            <person name="Ma L.-J."/>
            <person name="Dead R."/>
            <person name="Young S."/>
            <person name="Zeng Q."/>
            <person name="Koehrsen M."/>
            <person name="Alvarado L."/>
            <person name="Berlin A."/>
            <person name="Chapman S.B."/>
            <person name="Chen Z."/>
            <person name="Freedman E."/>
            <person name="Gellesch M."/>
            <person name="Goldberg J."/>
            <person name="Griggs A."/>
            <person name="Gujja S."/>
            <person name="Heilman E.R."/>
            <person name="Heiman D."/>
            <person name="Hepburn T."/>
            <person name="Howarth C."/>
            <person name="Jen D."/>
            <person name="Larson L."/>
            <person name="Mehta T."/>
            <person name="Neiman D."/>
            <person name="Pearson M."/>
            <person name="Roberts A."/>
            <person name="Saif S."/>
            <person name="Shea T."/>
            <person name="Shenoy N."/>
            <person name="Sisk P."/>
            <person name="Stolte C."/>
            <person name="Sykes S."/>
            <person name="Walk T."/>
            <person name="White J."/>
            <person name="Yandava C."/>
            <person name="Haas B."/>
            <person name="Nusbaum C."/>
            <person name="Birren B."/>
        </authorList>
    </citation>
    <scope>NUCLEOTIDE SEQUENCE</scope>
    <source>
        <strain evidence="1">R3-111a-1</strain>
    </source>
</reference>
<protein>
    <submittedName>
        <fullName evidence="1 2">Uncharacterized protein</fullName>
    </submittedName>
</protein>